<dbReference type="Pfam" id="PF19137">
    <property type="entry name" value="DUF5820"/>
    <property type="match status" value="1"/>
</dbReference>
<gene>
    <name evidence="1" type="ORF">ACFQJC_00525</name>
</gene>
<dbReference type="EMBL" id="JBHTAA010000001">
    <property type="protein sequence ID" value="MFC7201987.1"/>
    <property type="molecule type" value="Genomic_DNA"/>
</dbReference>
<organism evidence="1 2">
    <name type="scientific">Haloferax namakaokahaiae</name>
    <dbReference type="NCBI Taxonomy" id="1748331"/>
    <lineage>
        <taxon>Archaea</taxon>
        <taxon>Methanobacteriati</taxon>
        <taxon>Methanobacteriota</taxon>
        <taxon>Stenosarchaea group</taxon>
        <taxon>Halobacteria</taxon>
        <taxon>Halobacteriales</taxon>
        <taxon>Haloferacaceae</taxon>
        <taxon>Haloferax</taxon>
    </lineage>
</organism>
<proteinExistence type="predicted"/>
<dbReference type="InterPro" id="IPR043858">
    <property type="entry name" value="DUF5820"/>
</dbReference>
<reference evidence="1 2" key="1">
    <citation type="journal article" date="2019" name="Int. J. Syst. Evol. Microbiol.">
        <title>The Global Catalogue of Microorganisms (GCM) 10K type strain sequencing project: providing services to taxonomists for standard genome sequencing and annotation.</title>
        <authorList>
            <consortium name="The Broad Institute Genomics Platform"/>
            <consortium name="The Broad Institute Genome Sequencing Center for Infectious Disease"/>
            <person name="Wu L."/>
            <person name="Ma J."/>
        </authorList>
    </citation>
    <scope>NUCLEOTIDE SEQUENCE [LARGE SCALE GENOMIC DNA]</scope>
    <source>
        <strain evidence="1 2">DSM 29988</strain>
    </source>
</reference>
<sequence length="126" mass="14336">MSELPAGWTLWNDEAGGRRILAYRPDVFNESNFPSECMPTIFVWNGSRAKRPGATQVRTSTWHAVLYMEPEIEAEVVAFETREAAIDGAAELAQRFSDGEIDYRGLYQVPRPDYFDKLDELTGRES</sequence>
<protein>
    <submittedName>
        <fullName evidence="1">DUF5820 family protein</fullName>
    </submittedName>
</protein>
<name>A0ABD5ZAL2_9EURY</name>
<evidence type="ECO:0000313" key="1">
    <source>
        <dbReference type="EMBL" id="MFC7201987.1"/>
    </source>
</evidence>
<accession>A0ABD5ZAL2</accession>
<evidence type="ECO:0000313" key="2">
    <source>
        <dbReference type="Proteomes" id="UP001596481"/>
    </source>
</evidence>
<dbReference type="AlphaFoldDB" id="A0ABD5ZAL2"/>
<keyword evidence="2" id="KW-1185">Reference proteome</keyword>
<comment type="caution">
    <text evidence="1">The sequence shown here is derived from an EMBL/GenBank/DDBJ whole genome shotgun (WGS) entry which is preliminary data.</text>
</comment>
<dbReference type="Proteomes" id="UP001596481">
    <property type="component" value="Unassembled WGS sequence"/>
</dbReference>
<dbReference type="RefSeq" id="WP_390221292.1">
    <property type="nucleotide sequence ID" value="NZ_JBHTAA010000001.1"/>
</dbReference>